<accession>A3ITC6</accession>
<dbReference type="OrthoDB" id="582213at2"/>
<evidence type="ECO:0000256" key="1">
    <source>
        <dbReference type="SAM" id="Coils"/>
    </source>
</evidence>
<evidence type="ECO:0000313" key="3">
    <source>
        <dbReference type="EMBL" id="EAZ90311.1"/>
    </source>
</evidence>
<evidence type="ECO:0000256" key="2">
    <source>
        <dbReference type="SAM" id="Phobius"/>
    </source>
</evidence>
<keyword evidence="4" id="KW-1185">Reference proteome</keyword>
<reference evidence="3 4" key="1">
    <citation type="submission" date="2007-03" db="EMBL/GenBank/DDBJ databases">
        <authorList>
            <person name="Stal L."/>
            <person name="Ferriera S."/>
            <person name="Johnson J."/>
            <person name="Kravitz S."/>
            <person name="Beeson K."/>
            <person name="Sutton G."/>
            <person name="Rogers Y.-H."/>
            <person name="Friedman R."/>
            <person name="Frazier M."/>
            <person name="Venter J.C."/>
        </authorList>
    </citation>
    <scope>NUCLEOTIDE SEQUENCE [LARGE SCALE GENOMIC DNA]</scope>
    <source>
        <strain evidence="3 4">CCY0110</strain>
    </source>
</reference>
<dbReference type="Proteomes" id="UP000003781">
    <property type="component" value="Unassembled WGS sequence"/>
</dbReference>
<dbReference type="eggNOG" id="COG0576">
    <property type="taxonomic scope" value="Bacteria"/>
</dbReference>
<keyword evidence="2" id="KW-0472">Membrane</keyword>
<organism evidence="3 4">
    <name type="scientific">Crocosphaera chwakensis CCY0110</name>
    <dbReference type="NCBI Taxonomy" id="391612"/>
    <lineage>
        <taxon>Bacteria</taxon>
        <taxon>Bacillati</taxon>
        <taxon>Cyanobacteriota</taxon>
        <taxon>Cyanophyceae</taxon>
        <taxon>Oscillatoriophycideae</taxon>
        <taxon>Chroococcales</taxon>
        <taxon>Aphanothecaceae</taxon>
        <taxon>Crocosphaera</taxon>
        <taxon>Crocosphaera chwakensis</taxon>
    </lineage>
</organism>
<dbReference type="AlphaFoldDB" id="A3ITC6"/>
<comment type="caution">
    <text evidence="3">The sequence shown here is derived from an EMBL/GenBank/DDBJ whole genome shotgun (WGS) entry which is preliminary data.</text>
</comment>
<protein>
    <recommendedName>
        <fullName evidence="5">Molecular chaperone GrpE</fullName>
    </recommendedName>
</protein>
<keyword evidence="1" id="KW-0175">Coiled coil</keyword>
<dbReference type="RefSeq" id="WP_008276630.1">
    <property type="nucleotide sequence ID" value="NZ_AAXW01000027.1"/>
</dbReference>
<evidence type="ECO:0008006" key="5">
    <source>
        <dbReference type="Google" id="ProtNLM"/>
    </source>
</evidence>
<proteinExistence type="predicted"/>
<keyword evidence="2" id="KW-0812">Transmembrane</keyword>
<evidence type="ECO:0000313" key="4">
    <source>
        <dbReference type="Proteomes" id="UP000003781"/>
    </source>
</evidence>
<feature type="transmembrane region" description="Helical" evidence="2">
    <location>
        <begin position="6"/>
        <end position="22"/>
    </location>
</feature>
<keyword evidence="2" id="KW-1133">Transmembrane helix</keyword>
<gene>
    <name evidence="3" type="ORF">CY0110_04281</name>
</gene>
<feature type="coiled-coil region" evidence="1">
    <location>
        <begin position="34"/>
        <end position="61"/>
    </location>
</feature>
<dbReference type="EMBL" id="AAXW01000027">
    <property type="protein sequence ID" value="EAZ90311.1"/>
    <property type="molecule type" value="Genomic_DNA"/>
</dbReference>
<sequence>MNYLLLAIFFVAIAFAMLYFFLDRHFQNKSADLIKAKDEEIAELQQQCARLRVELDERSQQTTKDLKQEFFTKLQTLLANYPSAIKMAQHKPDLPAKNLVALFTPLGNLLSDWGYETIGEPWQEVEYNPQLHQADSDDIKEGDTVYIRFIGYRFDDNIVCPSKVSRTLPVKKDE</sequence>
<name>A3ITC6_9CHRO</name>